<keyword evidence="7" id="KW-0472">Membrane</keyword>
<dbReference type="InterPro" id="IPR029058">
    <property type="entry name" value="AB_hydrolase_fold"/>
</dbReference>
<dbReference type="PROSITE" id="PS00330">
    <property type="entry name" value="HEMOLYSIN_CALCIUM"/>
    <property type="match status" value="1"/>
</dbReference>
<keyword evidence="5" id="KW-0677">Repeat</keyword>
<gene>
    <name evidence="8" type="ORF">DCK97_20080</name>
</gene>
<dbReference type="Gene3D" id="2.150.10.10">
    <property type="entry name" value="Serralysin-like metalloprotease, C-terminal"/>
    <property type="match status" value="1"/>
</dbReference>
<keyword evidence="4" id="KW-0800">Toxin</keyword>
<evidence type="ECO:0000256" key="2">
    <source>
        <dbReference type="ARBA" id="ARBA00004613"/>
    </source>
</evidence>
<dbReference type="GO" id="GO:0090729">
    <property type="term" value="F:toxin activity"/>
    <property type="evidence" value="ECO:0007669"/>
    <property type="project" value="UniProtKB-KW"/>
</dbReference>
<evidence type="ECO:0000256" key="1">
    <source>
        <dbReference type="ARBA" id="ARBA00004370"/>
    </source>
</evidence>
<evidence type="ECO:0000313" key="8">
    <source>
        <dbReference type="EMBL" id="HAE49720.1"/>
    </source>
</evidence>
<evidence type="ECO:0000256" key="7">
    <source>
        <dbReference type="ARBA" id="ARBA00023136"/>
    </source>
</evidence>
<evidence type="ECO:0000256" key="5">
    <source>
        <dbReference type="ARBA" id="ARBA00022737"/>
    </source>
</evidence>
<dbReference type="PANTHER" id="PTHR38340:SF1">
    <property type="entry name" value="S-LAYER PROTEIN"/>
    <property type="match status" value="1"/>
</dbReference>
<dbReference type="AlphaFoldDB" id="A0A3B9IPQ4"/>
<proteinExistence type="predicted"/>
<dbReference type="Pfam" id="PF00353">
    <property type="entry name" value="HemolysinCabind"/>
    <property type="match status" value="2"/>
</dbReference>
<dbReference type="PANTHER" id="PTHR38340">
    <property type="entry name" value="S-LAYER PROTEIN"/>
    <property type="match status" value="1"/>
</dbReference>
<dbReference type="Gene3D" id="3.40.50.1820">
    <property type="entry name" value="alpha/beta hydrolase"/>
    <property type="match status" value="1"/>
</dbReference>
<dbReference type="PRINTS" id="PR00313">
    <property type="entry name" value="CABNDNGRPT"/>
</dbReference>
<dbReference type="GO" id="GO:0005509">
    <property type="term" value="F:calcium ion binding"/>
    <property type="evidence" value="ECO:0007669"/>
    <property type="project" value="InterPro"/>
</dbReference>
<evidence type="ECO:0000256" key="4">
    <source>
        <dbReference type="ARBA" id="ARBA00022656"/>
    </source>
</evidence>
<dbReference type="InterPro" id="IPR050557">
    <property type="entry name" value="RTX_toxin/Mannuronan_C5-epim"/>
</dbReference>
<dbReference type="InterPro" id="IPR018511">
    <property type="entry name" value="Hemolysin-typ_Ca-bd_CS"/>
</dbReference>
<dbReference type="InterPro" id="IPR001343">
    <property type="entry name" value="Hemolysn_Ca-bd"/>
</dbReference>
<dbReference type="SUPFAM" id="SSF53474">
    <property type="entry name" value="alpha/beta-Hydrolases"/>
    <property type="match status" value="1"/>
</dbReference>
<reference evidence="8 9" key="1">
    <citation type="journal article" date="2018" name="Nat. Biotechnol.">
        <title>A standardized bacterial taxonomy based on genome phylogeny substantially revises the tree of life.</title>
        <authorList>
            <person name="Parks D.H."/>
            <person name="Chuvochina M."/>
            <person name="Waite D.W."/>
            <person name="Rinke C."/>
            <person name="Skarshewski A."/>
            <person name="Chaumeil P.A."/>
            <person name="Hugenholtz P."/>
        </authorList>
    </citation>
    <scope>NUCLEOTIDE SEQUENCE [LARGE SCALE GENOMIC DNA]</scope>
    <source>
        <strain evidence="8">UBA8739</strain>
    </source>
</reference>
<keyword evidence="6" id="KW-0843">Virulence</keyword>
<protein>
    <submittedName>
        <fullName evidence="8">Type I secretion target</fullName>
    </submittedName>
</protein>
<dbReference type="EMBL" id="DMAI01000327">
    <property type="protein sequence ID" value="HAE49720.1"/>
    <property type="molecule type" value="Genomic_DNA"/>
</dbReference>
<comment type="subcellular location">
    <subcellularLocation>
        <location evidence="1">Membrane</location>
    </subcellularLocation>
    <subcellularLocation>
        <location evidence="2">Secreted</location>
    </subcellularLocation>
</comment>
<dbReference type="InterPro" id="IPR011049">
    <property type="entry name" value="Serralysin-like_metalloprot_C"/>
</dbReference>
<keyword evidence="3" id="KW-0964">Secreted</keyword>
<dbReference type="GO" id="GO:0005576">
    <property type="term" value="C:extracellular region"/>
    <property type="evidence" value="ECO:0007669"/>
    <property type="project" value="UniProtKB-SubCell"/>
</dbReference>
<dbReference type="SUPFAM" id="SSF51120">
    <property type="entry name" value="beta-Roll"/>
    <property type="match status" value="2"/>
</dbReference>
<comment type="caution">
    <text evidence="8">The sequence shown here is derived from an EMBL/GenBank/DDBJ whole genome shotgun (WGS) entry which is preliminary data.</text>
</comment>
<evidence type="ECO:0000256" key="3">
    <source>
        <dbReference type="ARBA" id="ARBA00022525"/>
    </source>
</evidence>
<dbReference type="GO" id="GO:0016020">
    <property type="term" value="C:membrane"/>
    <property type="evidence" value="ECO:0007669"/>
    <property type="project" value="UniProtKB-SubCell"/>
</dbReference>
<organism evidence="8 9">
    <name type="scientific">Tistrella mobilis</name>
    <dbReference type="NCBI Taxonomy" id="171437"/>
    <lineage>
        <taxon>Bacteria</taxon>
        <taxon>Pseudomonadati</taxon>
        <taxon>Pseudomonadota</taxon>
        <taxon>Alphaproteobacteria</taxon>
        <taxon>Geminicoccales</taxon>
        <taxon>Geminicoccaceae</taxon>
        <taxon>Tistrella</taxon>
    </lineage>
</organism>
<name>A0A3B9IPQ4_9PROT</name>
<evidence type="ECO:0000313" key="9">
    <source>
        <dbReference type="Proteomes" id="UP000257706"/>
    </source>
</evidence>
<accession>A0A3B9IPQ4</accession>
<dbReference type="InterPro" id="IPR003995">
    <property type="entry name" value="RTX_toxin_determinant-A"/>
</dbReference>
<evidence type="ECO:0000256" key="6">
    <source>
        <dbReference type="ARBA" id="ARBA00023026"/>
    </source>
</evidence>
<sequence length="601" mass="61541">MPIFTYKGEDARADIETAFGLARNAQFAAFNALAGVIGVVAEAGGGDPDLPAGWRAVTAAELGLSADRVDAYGNFIGQTSSSPQARILAETAADGSITRLAVAFAGTSDAGDVVDYLDLVDAAYVDEFAYLLEATAGFAADIGLTGADVLVTGYSLGGAAVNNLAERRGELADGFYADADYFGFSSPTIHDDPDVVLNFGAENDVVYRIIGTSDGSVGEGLLEALINEDQSFASSADNIVLFNDFYANPLSPYGPFGILNIAGGWNAHVTGILSEPAVSVIGRSSFYDQITTDSVVVISQLSDLLRGTVWVEDAPRATSDHHGAPAFILGTDQADRLRDGRGGDFLDGFGGDDLVALSTGNDTVAGGAGTDRVEIAGDASDITALRLGDGTVFLYDETGTLGLKELRSVERVDFDGWFQSFDLGADGLDNRSWFGADIAWAGHSEGSGTADTLAGTAGTDRIFGLAGDDVLAGLGSRDLLHGGAGGDRLDGGAGDDALFGAAGDDVLIAGTGNDRLSGGTGSDRFDFSAGIAGVNRITDFNAHADDHDLIVLDADLFASAEAARAAFMRIGGDAVLVTAAGSIILDGVQPGGLTAADFLLA</sequence>
<dbReference type="PRINTS" id="PR01488">
    <property type="entry name" value="RTXTOXINA"/>
</dbReference>
<dbReference type="Proteomes" id="UP000257706">
    <property type="component" value="Unassembled WGS sequence"/>
</dbReference>